<dbReference type="AlphaFoldDB" id="A0A845V697"/>
<keyword evidence="6" id="KW-1185">Reference proteome</keyword>
<dbReference type="SMART" id="SM00347">
    <property type="entry name" value="HTH_MARR"/>
    <property type="match status" value="1"/>
</dbReference>
<dbReference type="Pfam" id="PF01047">
    <property type="entry name" value="MarR"/>
    <property type="match status" value="1"/>
</dbReference>
<proteinExistence type="predicted"/>
<evidence type="ECO:0000259" key="4">
    <source>
        <dbReference type="PROSITE" id="PS50995"/>
    </source>
</evidence>
<dbReference type="PROSITE" id="PS01117">
    <property type="entry name" value="HTH_MARR_1"/>
    <property type="match status" value="1"/>
</dbReference>
<gene>
    <name evidence="5" type="ORF">G3I74_13250</name>
</gene>
<dbReference type="SUPFAM" id="SSF46785">
    <property type="entry name" value="Winged helix' DNA-binding domain"/>
    <property type="match status" value="1"/>
</dbReference>
<dbReference type="GO" id="GO:0003700">
    <property type="term" value="F:DNA-binding transcription factor activity"/>
    <property type="evidence" value="ECO:0007669"/>
    <property type="project" value="InterPro"/>
</dbReference>
<dbReference type="InterPro" id="IPR036388">
    <property type="entry name" value="WH-like_DNA-bd_sf"/>
</dbReference>
<dbReference type="GO" id="GO:0003677">
    <property type="term" value="F:DNA binding"/>
    <property type="evidence" value="ECO:0007669"/>
    <property type="project" value="UniProtKB-KW"/>
</dbReference>
<dbReference type="Proteomes" id="UP000484885">
    <property type="component" value="Unassembled WGS sequence"/>
</dbReference>
<evidence type="ECO:0000256" key="1">
    <source>
        <dbReference type="ARBA" id="ARBA00023015"/>
    </source>
</evidence>
<accession>A0A845V697</accession>
<evidence type="ECO:0000256" key="2">
    <source>
        <dbReference type="ARBA" id="ARBA00023125"/>
    </source>
</evidence>
<dbReference type="PANTHER" id="PTHR35790:SF4">
    <property type="entry name" value="HTH-TYPE TRANSCRIPTIONAL REGULATOR PCHR"/>
    <property type="match status" value="1"/>
</dbReference>
<evidence type="ECO:0000313" key="6">
    <source>
        <dbReference type="Proteomes" id="UP000484885"/>
    </source>
</evidence>
<dbReference type="EMBL" id="JAAGSC010000043">
    <property type="protein sequence ID" value="NDY96696.1"/>
    <property type="molecule type" value="Genomic_DNA"/>
</dbReference>
<dbReference type="InterPro" id="IPR036390">
    <property type="entry name" value="WH_DNA-bd_sf"/>
</dbReference>
<organism evidence="5 6">
    <name type="scientific">Wenzhouxiangella limi</name>
    <dbReference type="NCBI Taxonomy" id="2707351"/>
    <lineage>
        <taxon>Bacteria</taxon>
        <taxon>Pseudomonadati</taxon>
        <taxon>Pseudomonadota</taxon>
        <taxon>Gammaproteobacteria</taxon>
        <taxon>Chromatiales</taxon>
        <taxon>Wenzhouxiangellaceae</taxon>
        <taxon>Wenzhouxiangella</taxon>
    </lineage>
</organism>
<keyword evidence="3" id="KW-0804">Transcription</keyword>
<dbReference type="PANTHER" id="PTHR35790">
    <property type="entry name" value="HTH-TYPE TRANSCRIPTIONAL REGULATOR PCHR"/>
    <property type="match status" value="1"/>
</dbReference>
<dbReference type="Gene3D" id="1.10.10.10">
    <property type="entry name" value="Winged helix-like DNA-binding domain superfamily/Winged helix DNA-binding domain"/>
    <property type="match status" value="1"/>
</dbReference>
<dbReference type="InterPro" id="IPR000835">
    <property type="entry name" value="HTH_MarR-typ"/>
</dbReference>
<comment type="caution">
    <text evidence="5">The sequence shown here is derived from an EMBL/GenBank/DDBJ whole genome shotgun (WGS) entry which is preliminary data.</text>
</comment>
<keyword evidence="1" id="KW-0805">Transcription regulation</keyword>
<evidence type="ECO:0000256" key="3">
    <source>
        <dbReference type="ARBA" id="ARBA00023163"/>
    </source>
</evidence>
<reference evidence="5 6" key="1">
    <citation type="submission" date="2020-02" db="EMBL/GenBank/DDBJ databases">
        <authorList>
            <person name="Zhang X.-Y."/>
        </authorList>
    </citation>
    <scope>NUCLEOTIDE SEQUENCE [LARGE SCALE GENOMIC DNA]</scope>
    <source>
        <strain evidence="5 6">C33</strain>
    </source>
</reference>
<dbReference type="RefSeq" id="WP_164212076.1">
    <property type="nucleotide sequence ID" value="NZ_JAAGSC010000043.1"/>
</dbReference>
<dbReference type="PRINTS" id="PR00598">
    <property type="entry name" value="HTHMARR"/>
</dbReference>
<keyword evidence="2" id="KW-0238">DNA-binding</keyword>
<feature type="domain" description="HTH marR-type" evidence="4">
    <location>
        <begin position="9"/>
        <end position="142"/>
    </location>
</feature>
<sequence length="148" mass="16374">MTAPPLKLEEFLPYRLSVLSNQVSQGIARTYSERFGLSVTEWRVIAILGRFPAIPASQIVERSAMDKVAISRAVRRLLEAGLVLRQSDHSDRRAKPLSLSDEGQAVHAAIAPAALDYEQKLLAALTPDERRMLNTLLDKLDAVSRAEP</sequence>
<evidence type="ECO:0000313" key="5">
    <source>
        <dbReference type="EMBL" id="NDY96696.1"/>
    </source>
</evidence>
<dbReference type="PROSITE" id="PS50995">
    <property type="entry name" value="HTH_MARR_2"/>
    <property type="match status" value="1"/>
</dbReference>
<dbReference type="InterPro" id="IPR023187">
    <property type="entry name" value="Tscrpt_reg_MarR-type_CS"/>
</dbReference>
<dbReference type="InterPro" id="IPR052067">
    <property type="entry name" value="Metal_resp_HTH_trans_reg"/>
</dbReference>
<protein>
    <submittedName>
        <fullName evidence="5">MarR family transcriptional regulator</fullName>
    </submittedName>
</protein>
<name>A0A845V697_9GAMM</name>